<name>A0ABX7MPI9_9GAMM</name>
<accession>A0ABX7MPI9</accession>
<dbReference type="Proteomes" id="UP000663555">
    <property type="component" value="Chromosome"/>
</dbReference>
<protein>
    <submittedName>
        <fullName evidence="1">Uncharacterized protein</fullName>
    </submittedName>
</protein>
<dbReference type="EMBL" id="CP071247">
    <property type="protein sequence ID" value="QSP93290.1"/>
    <property type="molecule type" value="Genomic_DNA"/>
</dbReference>
<gene>
    <name evidence="1" type="ORF">LPB19_08560</name>
</gene>
<evidence type="ECO:0000313" key="2">
    <source>
        <dbReference type="Proteomes" id="UP000663555"/>
    </source>
</evidence>
<dbReference type="RefSeq" id="WP_206642515.1">
    <property type="nucleotide sequence ID" value="NZ_CP071247.1"/>
</dbReference>
<sequence length="209" mass="23010">MRKNQFDVGSLLDNHRKVFLPSINSIPEKIVYLAAVVIFSFASFYHPNGRACALEAPLGLDAFSVSHKGVISVAIATREAVERNILSGLPQHEVARRWVLTKISHRAAAHMSALSKQAASGPTISVLLTQTGAWMRLNDPTNGAEYHTSRPSEDELTVLIPDLAYAELLDGKLTIEDLLKLKLLKLYGNSENSEAEALEVFRSAFQQRS</sequence>
<reference evidence="1 2" key="1">
    <citation type="submission" date="2021-03" db="EMBL/GenBank/DDBJ databases">
        <title>Genome sequencing of Marinobacter sp. LPB0319.</title>
        <authorList>
            <person name="Kim J."/>
        </authorList>
    </citation>
    <scope>NUCLEOTIDE SEQUENCE [LARGE SCALE GENOMIC DNA]</scope>
    <source>
        <strain evidence="1 2">LPB0319</strain>
    </source>
</reference>
<organism evidence="1 2">
    <name type="scientific">Marinobacter salinisoli</name>
    <dbReference type="NCBI Taxonomy" id="2769486"/>
    <lineage>
        <taxon>Bacteria</taxon>
        <taxon>Pseudomonadati</taxon>
        <taxon>Pseudomonadota</taxon>
        <taxon>Gammaproteobacteria</taxon>
        <taxon>Pseudomonadales</taxon>
        <taxon>Marinobacteraceae</taxon>
        <taxon>Marinobacter</taxon>
    </lineage>
</organism>
<keyword evidence="2" id="KW-1185">Reference proteome</keyword>
<proteinExistence type="predicted"/>
<evidence type="ECO:0000313" key="1">
    <source>
        <dbReference type="EMBL" id="QSP93290.1"/>
    </source>
</evidence>